<dbReference type="RefSeq" id="WP_157167673.1">
    <property type="nucleotide sequence ID" value="NZ_WPNZ01000015.1"/>
</dbReference>
<evidence type="ECO:0000256" key="1">
    <source>
        <dbReference type="ARBA" id="ARBA00023002"/>
    </source>
</evidence>
<protein>
    <submittedName>
        <fullName evidence="3">NADP oxidoreductase</fullName>
    </submittedName>
</protein>
<evidence type="ECO:0000259" key="2">
    <source>
        <dbReference type="Pfam" id="PF03807"/>
    </source>
</evidence>
<proteinExistence type="predicted"/>
<accession>A0A6L6X3L6</accession>
<name>A0A6L6X3L6_9ACTN</name>
<dbReference type="EMBL" id="WPNZ01000015">
    <property type="protein sequence ID" value="MVO88210.1"/>
    <property type="molecule type" value="Genomic_DNA"/>
</dbReference>
<dbReference type="Pfam" id="PF03807">
    <property type="entry name" value="F420_oxidored"/>
    <property type="match status" value="1"/>
</dbReference>
<dbReference type="AlphaFoldDB" id="A0A6L6X3L6"/>
<dbReference type="InterPro" id="IPR051267">
    <property type="entry name" value="STEAP_metalloreductase"/>
</dbReference>
<reference evidence="3 4" key="1">
    <citation type="submission" date="2019-11" db="EMBL/GenBank/DDBJ databases">
        <title>Streptomyces typhae sp. nov., a novel endophytic actinomycete isolated from the root of cattail pollen (Typha angustifolia L.).</title>
        <authorList>
            <person name="Peng C."/>
        </authorList>
    </citation>
    <scope>NUCLEOTIDE SEQUENCE [LARGE SCALE GENOMIC DNA]</scope>
    <source>
        <strain evidence="4">p1417</strain>
    </source>
</reference>
<feature type="domain" description="Pyrroline-5-carboxylate reductase catalytic N-terminal" evidence="2">
    <location>
        <begin position="2"/>
        <end position="93"/>
    </location>
</feature>
<dbReference type="InterPro" id="IPR028939">
    <property type="entry name" value="P5C_Rdtase_cat_N"/>
</dbReference>
<comment type="caution">
    <text evidence="3">The sequence shown here is derived from an EMBL/GenBank/DDBJ whole genome shotgun (WGS) entry which is preliminary data.</text>
</comment>
<dbReference type="PANTHER" id="PTHR14239">
    <property type="entry name" value="DUDULIN-RELATED"/>
    <property type="match status" value="1"/>
</dbReference>
<dbReference type="SUPFAM" id="SSF51735">
    <property type="entry name" value="NAD(P)-binding Rossmann-fold domains"/>
    <property type="match status" value="1"/>
</dbReference>
<gene>
    <name evidence="3" type="ORF">GPA10_26480</name>
</gene>
<evidence type="ECO:0000313" key="4">
    <source>
        <dbReference type="Proteomes" id="UP000483802"/>
    </source>
</evidence>
<sequence length="219" mass="23092">MKIGIIGAGNIGGNLTRRLTTLGHDVSVANSRGPHTLTALAEETGATPVTVEEAAHGAEIVVVTIPLKNIPDLPSGLFDGAAEGFAVIDTGNYYPKERDGRIDAIEAGLPESRWTEQHIDHAVIKAFNGTYAQDILDKPLPKGAPGRIALPVAGDDEAAKKVVRELIDELGFDTVDAGGIDESWRQQPDTPVYGLRGGVAEVTRALADASPERPATFRA</sequence>
<keyword evidence="1" id="KW-0560">Oxidoreductase</keyword>
<dbReference type="Proteomes" id="UP000483802">
    <property type="component" value="Unassembled WGS sequence"/>
</dbReference>
<keyword evidence="4" id="KW-1185">Reference proteome</keyword>
<evidence type="ECO:0000313" key="3">
    <source>
        <dbReference type="EMBL" id="MVO88210.1"/>
    </source>
</evidence>
<dbReference type="InterPro" id="IPR036291">
    <property type="entry name" value="NAD(P)-bd_dom_sf"/>
</dbReference>
<dbReference type="GO" id="GO:0016491">
    <property type="term" value="F:oxidoreductase activity"/>
    <property type="evidence" value="ECO:0007669"/>
    <property type="project" value="UniProtKB-KW"/>
</dbReference>
<dbReference type="FunFam" id="3.40.50.720:FF:000579">
    <property type="entry name" value="NADP oxidoreductase"/>
    <property type="match status" value="1"/>
</dbReference>
<organism evidence="3 4">
    <name type="scientific">Streptomyces typhae</name>
    <dbReference type="NCBI Taxonomy" id="2681492"/>
    <lineage>
        <taxon>Bacteria</taxon>
        <taxon>Bacillati</taxon>
        <taxon>Actinomycetota</taxon>
        <taxon>Actinomycetes</taxon>
        <taxon>Kitasatosporales</taxon>
        <taxon>Streptomycetaceae</taxon>
        <taxon>Streptomyces</taxon>
    </lineage>
</organism>
<dbReference type="Gene3D" id="3.40.50.720">
    <property type="entry name" value="NAD(P)-binding Rossmann-like Domain"/>
    <property type="match status" value="1"/>
</dbReference>